<dbReference type="AlphaFoldDB" id="A0A8S9P262"/>
<evidence type="ECO:0000313" key="3">
    <source>
        <dbReference type="Proteomes" id="UP000712600"/>
    </source>
</evidence>
<dbReference type="Proteomes" id="UP000712600">
    <property type="component" value="Unassembled WGS sequence"/>
</dbReference>
<dbReference type="EMBL" id="QGKX02001521">
    <property type="protein sequence ID" value="KAF3508825.1"/>
    <property type="molecule type" value="Genomic_DNA"/>
</dbReference>
<dbReference type="EMBL" id="QGKW02001660">
    <property type="protein sequence ID" value="KAF2579635.1"/>
    <property type="molecule type" value="Genomic_DNA"/>
</dbReference>
<organism evidence="2 3">
    <name type="scientific">Brassica cretica</name>
    <name type="common">Mustard</name>
    <dbReference type="NCBI Taxonomy" id="69181"/>
    <lineage>
        <taxon>Eukaryota</taxon>
        <taxon>Viridiplantae</taxon>
        <taxon>Streptophyta</taxon>
        <taxon>Embryophyta</taxon>
        <taxon>Tracheophyta</taxon>
        <taxon>Spermatophyta</taxon>
        <taxon>Magnoliopsida</taxon>
        <taxon>eudicotyledons</taxon>
        <taxon>Gunneridae</taxon>
        <taxon>Pentapetalae</taxon>
        <taxon>rosids</taxon>
        <taxon>malvids</taxon>
        <taxon>Brassicales</taxon>
        <taxon>Brassicaceae</taxon>
        <taxon>Brassiceae</taxon>
        <taxon>Brassica</taxon>
    </lineage>
</organism>
<evidence type="ECO:0000313" key="1">
    <source>
        <dbReference type="EMBL" id="KAF2579635.1"/>
    </source>
</evidence>
<evidence type="ECO:0000313" key="2">
    <source>
        <dbReference type="EMBL" id="KAF3508825.1"/>
    </source>
</evidence>
<comment type="caution">
    <text evidence="2">The sequence shown here is derived from an EMBL/GenBank/DDBJ whole genome shotgun (WGS) entry which is preliminary data.</text>
</comment>
<gene>
    <name evidence="1" type="ORF">F2Q68_00005963</name>
    <name evidence="2" type="ORF">F2Q69_00008639</name>
</gene>
<proteinExistence type="predicted"/>
<reference evidence="1" key="2">
    <citation type="submission" date="2019-12" db="EMBL/GenBank/DDBJ databases">
        <title>Genome sequencing and annotation of Brassica cretica.</title>
        <authorList>
            <person name="Studholme D.J."/>
            <person name="Sarris P.F."/>
        </authorList>
    </citation>
    <scope>NUCLEOTIDE SEQUENCE</scope>
    <source>
        <strain evidence="1">PFS-001/15</strain>
        <tissue evidence="1">Leaf</tissue>
    </source>
</reference>
<sequence length="59" mass="6825">MLSSSDRQPRDKICPSMAALSCRWTVIERLNYLYLAMEAKLSQPDVRQTVCFTQQLLCD</sequence>
<accession>A0A8S9P262</accession>
<protein>
    <submittedName>
        <fullName evidence="2">Uncharacterized protein</fullName>
    </submittedName>
</protein>
<dbReference type="Proteomes" id="UP000712281">
    <property type="component" value="Unassembled WGS sequence"/>
</dbReference>
<name>A0A8S9P262_BRACR</name>
<reference evidence="2" key="1">
    <citation type="submission" date="2019-12" db="EMBL/GenBank/DDBJ databases">
        <title>Genome sequencing and annotation of Brassica cretica.</title>
        <authorList>
            <person name="Studholme D.J."/>
            <person name="Sarris P."/>
        </authorList>
    </citation>
    <scope>NUCLEOTIDE SEQUENCE</scope>
    <source>
        <strain evidence="2">PFS-109/04</strain>
        <tissue evidence="2">Leaf</tissue>
    </source>
</reference>